<dbReference type="Proteomes" id="UP000564677">
    <property type="component" value="Unassembled WGS sequence"/>
</dbReference>
<evidence type="ECO:0000313" key="8">
    <source>
        <dbReference type="EMBL" id="NIJ65118.1"/>
    </source>
</evidence>
<evidence type="ECO:0000259" key="7">
    <source>
        <dbReference type="Pfam" id="PF09335"/>
    </source>
</evidence>
<keyword evidence="3 6" id="KW-0812">Transmembrane</keyword>
<keyword evidence="2" id="KW-1003">Cell membrane</keyword>
<dbReference type="GO" id="GO:0005886">
    <property type="term" value="C:plasma membrane"/>
    <property type="evidence" value="ECO:0007669"/>
    <property type="project" value="UniProtKB-SubCell"/>
</dbReference>
<evidence type="ECO:0000256" key="1">
    <source>
        <dbReference type="ARBA" id="ARBA00004651"/>
    </source>
</evidence>
<dbReference type="PANTHER" id="PTHR42709">
    <property type="entry name" value="ALKALINE PHOSPHATASE LIKE PROTEIN"/>
    <property type="match status" value="1"/>
</dbReference>
<evidence type="ECO:0000256" key="2">
    <source>
        <dbReference type="ARBA" id="ARBA00022475"/>
    </source>
</evidence>
<reference evidence="8 9" key="1">
    <citation type="submission" date="2020-03" db="EMBL/GenBank/DDBJ databases">
        <title>Genomic Encyclopedia of Type Strains, Phase IV (KMG-IV): sequencing the most valuable type-strain genomes for metagenomic binning, comparative biology and taxonomic classification.</title>
        <authorList>
            <person name="Goeker M."/>
        </authorList>
    </citation>
    <scope>NUCLEOTIDE SEQUENCE [LARGE SCALE GENOMIC DNA]</scope>
    <source>
        <strain evidence="8 9">DSM 4733</strain>
    </source>
</reference>
<dbReference type="AlphaFoldDB" id="A0A7X5UZI4"/>
<feature type="transmembrane region" description="Helical" evidence="6">
    <location>
        <begin position="33"/>
        <end position="56"/>
    </location>
</feature>
<dbReference type="InterPro" id="IPR032816">
    <property type="entry name" value="VTT_dom"/>
</dbReference>
<dbReference type="InterPro" id="IPR051311">
    <property type="entry name" value="DedA_domain"/>
</dbReference>
<dbReference type="PANTHER" id="PTHR42709:SF6">
    <property type="entry name" value="UNDECAPRENYL PHOSPHATE TRANSPORTER A"/>
    <property type="match status" value="1"/>
</dbReference>
<protein>
    <submittedName>
        <fullName evidence="8">Membrane protein DedA with SNARE-associated domain</fullName>
    </submittedName>
</protein>
<feature type="domain" description="VTT" evidence="7">
    <location>
        <begin position="29"/>
        <end position="118"/>
    </location>
</feature>
<proteinExistence type="predicted"/>
<evidence type="ECO:0000256" key="3">
    <source>
        <dbReference type="ARBA" id="ARBA00022692"/>
    </source>
</evidence>
<evidence type="ECO:0000256" key="5">
    <source>
        <dbReference type="ARBA" id="ARBA00023136"/>
    </source>
</evidence>
<organism evidence="8 9">
    <name type="scientific">Sphingomonas leidyi</name>
    <dbReference type="NCBI Taxonomy" id="68569"/>
    <lineage>
        <taxon>Bacteria</taxon>
        <taxon>Pseudomonadati</taxon>
        <taxon>Pseudomonadota</taxon>
        <taxon>Alphaproteobacteria</taxon>
        <taxon>Sphingomonadales</taxon>
        <taxon>Sphingomonadaceae</taxon>
        <taxon>Sphingomonas</taxon>
    </lineage>
</organism>
<feature type="transmembrane region" description="Helical" evidence="6">
    <location>
        <begin position="99"/>
        <end position="119"/>
    </location>
</feature>
<keyword evidence="5 6" id="KW-0472">Membrane</keyword>
<evidence type="ECO:0000256" key="4">
    <source>
        <dbReference type="ARBA" id="ARBA00022989"/>
    </source>
</evidence>
<dbReference type="RefSeq" id="WP_167299556.1">
    <property type="nucleotide sequence ID" value="NZ_JAASQV010000002.1"/>
</dbReference>
<name>A0A7X5UZI4_9SPHN</name>
<sequence length="157" mass="16879">MFAETLFPPLPSEGIMPLADMEAGRGALSTPGVIAAGTAGAMAGNIAWYVLARVVGAERLHGLVDRHGIFYVCLARLVPTLRSIVPIPAGLLAMPLLPFLGWSLLGTFAWTSTLTLAGLFPGQRFPEVRAVVDWGSIGVTGLLLGWYLWRVARWHRS</sequence>
<keyword evidence="9" id="KW-1185">Reference proteome</keyword>
<evidence type="ECO:0000313" key="9">
    <source>
        <dbReference type="Proteomes" id="UP000564677"/>
    </source>
</evidence>
<accession>A0A7X5UZI4</accession>
<comment type="subcellular location">
    <subcellularLocation>
        <location evidence="1">Cell membrane</location>
        <topology evidence="1">Multi-pass membrane protein</topology>
    </subcellularLocation>
</comment>
<comment type="caution">
    <text evidence="8">The sequence shown here is derived from an EMBL/GenBank/DDBJ whole genome shotgun (WGS) entry which is preliminary data.</text>
</comment>
<gene>
    <name evidence="8" type="ORF">FHR20_002080</name>
</gene>
<evidence type="ECO:0000256" key="6">
    <source>
        <dbReference type="SAM" id="Phobius"/>
    </source>
</evidence>
<dbReference type="EMBL" id="JAASQV010000002">
    <property type="protein sequence ID" value="NIJ65118.1"/>
    <property type="molecule type" value="Genomic_DNA"/>
</dbReference>
<feature type="transmembrane region" description="Helical" evidence="6">
    <location>
        <begin position="131"/>
        <end position="149"/>
    </location>
</feature>
<dbReference type="Pfam" id="PF09335">
    <property type="entry name" value="VTT_dom"/>
    <property type="match status" value="1"/>
</dbReference>
<keyword evidence="4 6" id="KW-1133">Transmembrane helix</keyword>